<sequence length="66" mass="7064">MKRVAVVVSSVMFFRHAPRGQARANPVSFMNWLGSGIAIAGTYLYSLATDKHKEELAAAKGKGKAA</sequence>
<keyword evidence="3" id="KW-1185">Reference proteome</keyword>
<evidence type="ECO:0000313" key="2">
    <source>
        <dbReference type="EMBL" id="KIZ03689.1"/>
    </source>
</evidence>
<dbReference type="GeneID" id="25737144"/>
<evidence type="ECO:0000313" key="3">
    <source>
        <dbReference type="Proteomes" id="UP000054498"/>
    </source>
</evidence>
<keyword evidence="1" id="KW-0472">Membrane</keyword>
<name>A0A0D2LA98_9CHLO</name>
<dbReference type="KEGG" id="mng:MNEG_4266"/>
<dbReference type="EMBL" id="KK100803">
    <property type="protein sequence ID" value="KIZ03689.1"/>
    <property type="molecule type" value="Genomic_DNA"/>
</dbReference>
<feature type="transmembrane region" description="Helical" evidence="1">
    <location>
        <begin position="32"/>
        <end position="48"/>
    </location>
</feature>
<keyword evidence="1" id="KW-1133">Transmembrane helix</keyword>
<proteinExistence type="predicted"/>
<reference evidence="2 3" key="1">
    <citation type="journal article" date="2013" name="BMC Genomics">
        <title>Reconstruction of the lipid metabolism for the microalga Monoraphidium neglectum from its genome sequence reveals characteristics suitable for biofuel production.</title>
        <authorList>
            <person name="Bogen C."/>
            <person name="Al-Dilaimi A."/>
            <person name="Albersmeier A."/>
            <person name="Wichmann J."/>
            <person name="Grundmann M."/>
            <person name="Rupp O."/>
            <person name="Lauersen K.J."/>
            <person name="Blifernez-Klassen O."/>
            <person name="Kalinowski J."/>
            <person name="Goesmann A."/>
            <person name="Mussgnug J.H."/>
            <person name="Kruse O."/>
        </authorList>
    </citation>
    <scope>NUCLEOTIDE SEQUENCE [LARGE SCALE GENOMIC DNA]</scope>
    <source>
        <strain evidence="2 3">SAG 48.87</strain>
    </source>
</reference>
<dbReference type="AlphaFoldDB" id="A0A0D2LA98"/>
<organism evidence="2 3">
    <name type="scientific">Monoraphidium neglectum</name>
    <dbReference type="NCBI Taxonomy" id="145388"/>
    <lineage>
        <taxon>Eukaryota</taxon>
        <taxon>Viridiplantae</taxon>
        <taxon>Chlorophyta</taxon>
        <taxon>core chlorophytes</taxon>
        <taxon>Chlorophyceae</taxon>
        <taxon>CS clade</taxon>
        <taxon>Sphaeropleales</taxon>
        <taxon>Selenastraceae</taxon>
        <taxon>Monoraphidium</taxon>
    </lineage>
</organism>
<evidence type="ECO:0008006" key="4">
    <source>
        <dbReference type="Google" id="ProtNLM"/>
    </source>
</evidence>
<evidence type="ECO:0000256" key="1">
    <source>
        <dbReference type="SAM" id="Phobius"/>
    </source>
</evidence>
<gene>
    <name evidence="2" type="ORF">MNEG_4266</name>
</gene>
<accession>A0A0D2LA98</accession>
<dbReference type="Proteomes" id="UP000054498">
    <property type="component" value="Unassembled WGS sequence"/>
</dbReference>
<dbReference type="OrthoDB" id="6418713at2759"/>
<protein>
    <recommendedName>
        <fullName evidence="4">Sugar phosphate transporter domain-containing protein</fullName>
    </recommendedName>
</protein>
<keyword evidence="1" id="KW-0812">Transmembrane</keyword>
<dbReference type="RefSeq" id="XP_013902708.1">
    <property type="nucleotide sequence ID" value="XM_014047254.1"/>
</dbReference>